<keyword evidence="3" id="KW-1185">Reference proteome</keyword>
<protein>
    <recommendedName>
        <fullName evidence="4">Stereocilin</fullName>
    </recommendedName>
</protein>
<evidence type="ECO:0008006" key="4">
    <source>
        <dbReference type="Google" id="ProtNLM"/>
    </source>
</evidence>
<evidence type="ECO:0000313" key="3">
    <source>
        <dbReference type="Proteomes" id="UP000694287"/>
    </source>
</evidence>
<name>A0ABS6UPK6_9PSEU</name>
<evidence type="ECO:0000256" key="1">
    <source>
        <dbReference type="SAM" id="MobiDB-lite"/>
    </source>
</evidence>
<dbReference type="EMBL" id="JADQDK010000001">
    <property type="protein sequence ID" value="MBW0134180.1"/>
    <property type="molecule type" value="Genomic_DNA"/>
</dbReference>
<evidence type="ECO:0000313" key="2">
    <source>
        <dbReference type="EMBL" id="MBW0134180.1"/>
    </source>
</evidence>
<feature type="region of interest" description="Disordered" evidence="1">
    <location>
        <begin position="1"/>
        <end position="49"/>
    </location>
</feature>
<sequence length="49" mass="5233">MSAHENQQPDPDGPLNPHAPELDLEVPVPASPAETSQDDEDSDTPETPD</sequence>
<dbReference type="RefSeq" id="WP_218615928.1">
    <property type="nucleotide sequence ID" value="NZ_JADQDK010000001.1"/>
</dbReference>
<proteinExistence type="predicted"/>
<dbReference type="Proteomes" id="UP000694287">
    <property type="component" value="Unassembled WGS sequence"/>
</dbReference>
<gene>
    <name evidence="2" type="ORF">I4I81_07920</name>
</gene>
<reference evidence="2 3" key="1">
    <citation type="submission" date="2020-11" db="EMBL/GenBank/DDBJ databases">
        <title>Pseudonocardia abyssalis sp. nov. and Pseudonocardia oceani sp. nov., description and phylogenomic analysis of two novel actinomycetes isolated from the deep Southern Ocean.</title>
        <authorList>
            <person name="Parra J."/>
        </authorList>
    </citation>
    <scope>NUCLEOTIDE SEQUENCE [LARGE SCALE GENOMIC DNA]</scope>
    <source>
        <strain evidence="2 3">KRD-168</strain>
    </source>
</reference>
<accession>A0ABS6UPK6</accession>
<organism evidence="2 3">
    <name type="scientific">Pseudonocardia abyssalis</name>
    <dbReference type="NCBI Taxonomy" id="2792008"/>
    <lineage>
        <taxon>Bacteria</taxon>
        <taxon>Bacillati</taxon>
        <taxon>Actinomycetota</taxon>
        <taxon>Actinomycetes</taxon>
        <taxon>Pseudonocardiales</taxon>
        <taxon>Pseudonocardiaceae</taxon>
        <taxon>Pseudonocardia</taxon>
    </lineage>
</organism>
<feature type="compositionally biased region" description="Acidic residues" evidence="1">
    <location>
        <begin position="36"/>
        <end position="49"/>
    </location>
</feature>
<comment type="caution">
    <text evidence="2">The sequence shown here is derived from an EMBL/GenBank/DDBJ whole genome shotgun (WGS) entry which is preliminary data.</text>
</comment>